<dbReference type="Gene3D" id="3.30.190.10">
    <property type="entry name" value="Ribulose bisphosphate carboxylase, small subunit"/>
    <property type="match status" value="1"/>
</dbReference>
<comment type="caution">
    <text evidence="1">The sequence shown here is derived from an EMBL/GenBank/DDBJ whole genome shotgun (WGS) entry which is preliminary data.</text>
</comment>
<accession>A0AAD3XFW7</accession>
<gene>
    <name evidence="1" type="ORF">Nepgr_005004</name>
</gene>
<organism evidence="1 2">
    <name type="scientific">Nepenthes gracilis</name>
    <name type="common">Slender pitcher plant</name>
    <dbReference type="NCBI Taxonomy" id="150966"/>
    <lineage>
        <taxon>Eukaryota</taxon>
        <taxon>Viridiplantae</taxon>
        <taxon>Streptophyta</taxon>
        <taxon>Embryophyta</taxon>
        <taxon>Tracheophyta</taxon>
        <taxon>Spermatophyta</taxon>
        <taxon>Magnoliopsida</taxon>
        <taxon>eudicotyledons</taxon>
        <taxon>Gunneridae</taxon>
        <taxon>Pentapetalae</taxon>
        <taxon>Caryophyllales</taxon>
        <taxon>Nepenthaceae</taxon>
        <taxon>Nepenthes</taxon>
    </lineage>
</organism>
<dbReference type="Proteomes" id="UP001279734">
    <property type="component" value="Unassembled WGS sequence"/>
</dbReference>
<protein>
    <submittedName>
        <fullName evidence="1">Uncharacterized protein</fullName>
    </submittedName>
</protein>
<evidence type="ECO:0000313" key="1">
    <source>
        <dbReference type="EMBL" id="GMH03165.1"/>
    </source>
</evidence>
<dbReference type="AlphaFoldDB" id="A0AAD3XFW7"/>
<keyword evidence="2" id="KW-1185">Reference proteome</keyword>
<proteinExistence type="predicted"/>
<sequence length="74" mass="8328">MDIAAACWKHSHRLETDQLGETVSGDERGQLECMTWNPMNYKKFERLSHLPPLSHASIAMTIDNMLSTGLDSLP</sequence>
<dbReference type="EMBL" id="BSYO01000004">
    <property type="protein sequence ID" value="GMH03165.1"/>
    <property type="molecule type" value="Genomic_DNA"/>
</dbReference>
<dbReference type="InterPro" id="IPR036385">
    <property type="entry name" value="RuBisCO_ssu_sf"/>
</dbReference>
<name>A0AAD3XFW7_NEPGR</name>
<reference evidence="1" key="1">
    <citation type="submission" date="2023-05" db="EMBL/GenBank/DDBJ databases">
        <title>Nepenthes gracilis genome sequencing.</title>
        <authorList>
            <person name="Fukushima K."/>
        </authorList>
    </citation>
    <scope>NUCLEOTIDE SEQUENCE</scope>
    <source>
        <strain evidence="1">SING2019-196</strain>
    </source>
</reference>
<evidence type="ECO:0000313" key="2">
    <source>
        <dbReference type="Proteomes" id="UP001279734"/>
    </source>
</evidence>
<dbReference type="SUPFAM" id="SSF55239">
    <property type="entry name" value="RuBisCO, small subunit"/>
    <property type="match status" value="1"/>
</dbReference>